<protein>
    <submittedName>
        <fullName evidence="2">META domain-containing protein</fullName>
    </submittedName>
</protein>
<accession>A0A641AKV8</accession>
<evidence type="ECO:0000313" key="3">
    <source>
        <dbReference type="Proteomes" id="UP001515100"/>
    </source>
</evidence>
<dbReference type="RefSeq" id="WP_129184531.1">
    <property type="nucleotide sequence ID" value="NZ_JAGIOG010000001.1"/>
</dbReference>
<evidence type="ECO:0000313" key="2">
    <source>
        <dbReference type="EMBL" id="KAA1376455.1"/>
    </source>
</evidence>
<proteinExistence type="predicted"/>
<organism evidence="2 3">
    <name type="scientific">Aeromicrobium fastidiosum</name>
    <dbReference type="NCBI Taxonomy" id="52699"/>
    <lineage>
        <taxon>Bacteria</taxon>
        <taxon>Bacillati</taxon>
        <taxon>Actinomycetota</taxon>
        <taxon>Actinomycetes</taxon>
        <taxon>Propionibacteriales</taxon>
        <taxon>Nocardioidaceae</taxon>
        <taxon>Aeromicrobium</taxon>
    </lineage>
</organism>
<gene>
    <name evidence="2" type="ORF">ESP62_013595</name>
</gene>
<dbReference type="EMBL" id="SDPP02000003">
    <property type="protein sequence ID" value="KAA1376455.1"/>
    <property type="molecule type" value="Genomic_DNA"/>
</dbReference>
<dbReference type="Proteomes" id="UP001515100">
    <property type="component" value="Unassembled WGS sequence"/>
</dbReference>
<keyword evidence="1" id="KW-0732">Signal</keyword>
<dbReference type="OrthoDB" id="4990393at2"/>
<keyword evidence="3" id="KW-1185">Reference proteome</keyword>
<reference evidence="2" key="1">
    <citation type="submission" date="2019-09" db="EMBL/GenBank/DDBJ databases">
        <authorList>
            <person name="Li J."/>
        </authorList>
    </citation>
    <scope>NUCLEOTIDE SEQUENCE [LARGE SCALE GENOMIC DNA]</scope>
    <source>
        <strain evidence="2">NRBC 14897</strain>
    </source>
</reference>
<sequence length="296" mass="31014">MRRPVLLLASAIFALAIASGCSSSGSDAVQPPVDTSAPTVARPAMTAERLLGRWGADPDTAQRRGEPWVRFAHDGTLTGSDGCNRVAGRWMLDRDGTTVRSDVRLASYVACPSRPRVLLDRLTFDGADLTYQRERAGPGAMTKSAAPQIVMYLIESGSGSLRPVPIPVEPADASTLRQRAAAGVAALLAAAESGERYSSLWGRMCGLGTGVESVEPPSEGRPVVVRLTGEGGALCDLSRGALVLREQQLAWTVVTNLDVDPGTSVRVLGPRGDRHLSDVVPDAAHLAEGSAGPESP</sequence>
<evidence type="ECO:0000256" key="1">
    <source>
        <dbReference type="SAM" id="SignalP"/>
    </source>
</evidence>
<comment type="caution">
    <text evidence="2">The sequence shown here is derived from an EMBL/GenBank/DDBJ whole genome shotgun (WGS) entry which is preliminary data.</text>
</comment>
<name>A0A641AKV8_9ACTN</name>
<feature type="chain" id="PRO_5039466517" evidence="1">
    <location>
        <begin position="29"/>
        <end position="296"/>
    </location>
</feature>
<dbReference type="PROSITE" id="PS51257">
    <property type="entry name" value="PROKAR_LIPOPROTEIN"/>
    <property type="match status" value="1"/>
</dbReference>
<feature type="signal peptide" evidence="1">
    <location>
        <begin position="1"/>
        <end position="28"/>
    </location>
</feature>
<dbReference type="AlphaFoldDB" id="A0A641AKV8"/>